<protein>
    <submittedName>
        <fullName evidence="3">PAP2 family protein</fullName>
    </submittedName>
</protein>
<organism evidence="3 4">
    <name type="scientific">Campylobacter rectus RM3267</name>
    <dbReference type="NCBI Taxonomy" id="553218"/>
    <lineage>
        <taxon>Bacteria</taxon>
        <taxon>Pseudomonadati</taxon>
        <taxon>Campylobacterota</taxon>
        <taxon>Epsilonproteobacteria</taxon>
        <taxon>Campylobacterales</taxon>
        <taxon>Campylobacteraceae</taxon>
        <taxon>Campylobacter</taxon>
    </lineage>
</organism>
<dbReference type="Proteomes" id="UP000003082">
    <property type="component" value="Unassembled WGS sequence"/>
</dbReference>
<feature type="domain" description="Tyrosine specific protein phosphatases" evidence="2">
    <location>
        <begin position="434"/>
        <end position="504"/>
    </location>
</feature>
<comment type="caution">
    <text evidence="3">The sequence shown here is derived from an EMBL/GenBank/DDBJ whole genome shotgun (WGS) entry which is preliminary data.</text>
</comment>
<dbReference type="InterPro" id="IPR020422">
    <property type="entry name" value="TYR_PHOSPHATASE_DUAL_dom"/>
</dbReference>
<evidence type="ECO:0000259" key="2">
    <source>
        <dbReference type="PROSITE" id="PS50056"/>
    </source>
</evidence>
<dbReference type="InterPro" id="IPR029021">
    <property type="entry name" value="Prot-tyrosine_phosphatase-like"/>
</dbReference>
<feature type="transmembrane region" description="Helical" evidence="1">
    <location>
        <begin position="87"/>
        <end position="110"/>
    </location>
</feature>
<feature type="transmembrane region" description="Helical" evidence="1">
    <location>
        <begin position="130"/>
        <end position="155"/>
    </location>
</feature>
<dbReference type="STRING" id="553218.CAMRE0001_0349"/>
<dbReference type="SMART" id="SM00195">
    <property type="entry name" value="DSPc"/>
    <property type="match status" value="1"/>
</dbReference>
<accession>B9D2C4</accession>
<feature type="transmembrane region" description="Helical" evidence="1">
    <location>
        <begin position="60"/>
        <end position="80"/>
    </location>
</feature>
<dbReference type="Pfam" id="PF00782">
    <property type="entry name" value="DSPc"/>
    <property type="match status" value="1"/>
</dbReference>
<keyword evidence="1" id="KW-1133">Transmembrane helix</keyword>
<evidence type="ECO:0000313" key="4">
    <source>
        <dbReference type="Proteomes" id="UP000003082"/>
    </source>
</evidence>
<proteinExistence type="predicted"/>
<feature type="transmembrane region" description="Helical" evidence="1">
    <location>
        <begin position="224"/>
        <end position="246"/>
    </location>
</feature>
<dbReference type="PANTHER" id="PTHR47216:SF4">
    <property type="entry name" value="OS01G0859400 PROTEIN"/>
    <property type="match status" value="1"/>
</dbReference>
<dbReference type="CDD" id="cd03386">
    <property type="entry name" value="PAP2_Aur1_like"/>
    <property type="match status" value="1"/>
</dbReference>
<keyword evidence="1" id="KW-0812">Transmembrane</keyword>
<evidence type="ECO:0000256" key="1">
    <source>
        <dbReference type="SAM" id="Phobius"/>
    </source>
</evidence>
<dbReference type="PROSITE" id="PS50056">
    <property type="entry name" value="TYR_PHOSPHATASE_2"/>
    <property type="match status" value="1"/>
</dbReference>
<evidence type="ECO:0000313" key="3">
    <source>
        <dbReference type="EMBL" id="EEF13809.1"/>
    </source>
</evidence>
<feature type="transmembrane region" description="Helical" evidence="1">
    <location>
        <begin position="162"/>
        <end position="180"/>
    </location>
</feature>
<gene>
    <name evidence="3" type="ORF">CAMRE0001_0349</name>
</gene>
<keyword evidence="1" id="KW-0472">Membrane</keyword>
<dbReference type="PANTHER" id="PTHR47216">
    <property type="match status" value="1"/>
</dbReference>
<dbReference type="eggNOG" id="COG0671">
    <property type="taxonomic scope" value="Bacteria"/>
</dbReference>
<name>B9D2C4_CAMRE</name>
<feature type="transmembrane region" description="Helical" evidence="1">
    <location>
        <begin position="252"/>
        <end position="275"/>
    </location>
</feature>
<dbReference type="Gene3D" id="3.90.190.10">
    <property type="entry name" value="Protein tyrosine phosphatase superfamily"/>
    <property type="match status" value="1"/>
</dbReference>
<keyword evidence="4" id="KW-1185">Reference proteome</keyword>
<dbReference type="eggNOG" id="COG2453">
    <property type="taxonomic scope" value="Bacteria"/>
</dbReference>
<dbReference type="SUPFAM" id="SSF52799">
    <property type="entry name" value="(Phosphotyrosine protein) phosphatases II"/>
    <property type="match status" value="1"/>
</dbReference>
<sequence>MIELAKKAKMKTKPFLSQLIALVVVAAIFYASYGATNALSAARANVLEIYFAWERALPFWAWSIVPYWSLNLLYALGFFLCRDAGELARYVIQLLVAQMIATLFFIAFPLQMSWDKPAVSGFSGFLFSSLAAFDLPFNQAPSLHIILCVVVGAFYLRKARAVWLKAALAAWFALIGLSVLTTYQHHFIDIPTGLAAGCLVLLIRPLEGAPLSFAIAREAARYKWAALYLGLAFLTLFAAIVGAKIWGAWILWLSWASLSFALVACGYAFFGAGVFAKNGQGRHAAAAKALLLPYLCVARLNALFWLRGRWLSDEILPGLYLGSVKQAGKFDAVLDCAAEFERPGGAQIYASLPMLDMITPSVDELKRGADELERLVKMAFSSGENLLQSVAKLGSNFSAEANGYANEQNLKFHRQAGSRVNLQTCGAANKSKIAEMEQTLANSNERVAEANDKKVLVCCALGYGRSASVLLAWLVIYEGLGFDEALNLLKSRREKIAVSSSLRELIEQMAVRTS</sequence>
<dbReference type="EMBL" id="ACFU01000013">
    <property type="protein sequence ID" value="EEF13809.1"/>
    <property type="molecule type" value="Genomic_DNA"/>
</dbReference>
<dbReference type="InterPro" id="IPR000340">
    <property type="entry name" value="Dual-sp_phosphatase_cat-dom"/>
</dbReference>
<reference evidence="3 4" key="1">
    <citation type="submission" date="2008-08" db="EMBL/GenBank/DDBJ databases">
        <authorList>
            <person name="Madupu R."/>
            <person name="Durkin A.S."/>
            <person name="Torralba M."/>
            <person name="Methe B."/>
            <person name="Sutton G.G."/>
            <person name="Strausberg R.L."/>
            <person name="Nelson K.E."/>
        </authorList>
    </citation>
    <scope>NUCLEOTIDE SEQUENCE [LARGE SCALE GENOMIC DNA]</scope>
    <source>
        <strain evidence="3 4">RM3267</strain>
    </source>
</reference>
<dbReference type="AlphaFoldDB" id="B9D2C4"/>
<dbReference type="InterPro" id="IPR000387">
    <property type="entry name" value="Tyr_Pase_dom"/>
</dbReference>